<name>A0A915ISV3_ROMCU</name>
<dbReference type="WBParaSite" id="nRc.2.0.1.t16896-RA">
    <property type="protein sequence ID" value="nRc.2.0.1.t16896-RA"/>
    <property type="gene ID" value="nRc.2.0.1.g16896"/>
</dbReference>
<organism evidence="1 2">
    <name type="scientific">Romanomermis culicivorax</name>
    <name type="common">Nematode worm</name>
    <dbReference type="NCBI Taxonomy" id="13658"/>
    <lineage>
        <taxon>Eukaryota</taxon>
        <taxon>Metazoa</taxon>
        <taxon>Ecdysozoa</taxon>
        <taxon>Nematoda</taxon>
        <taxon>Enoplea</taxon>
        <taxon>Dorylaimia</taxon>
        <taxon>Mermithida</taxon>
        <taxon>Mermithoidea</taxon>
        <taxon>Mermithidae</taxon>
        <taxon>Romanomermis</taxon>
    </lineage>
</organism>
<proteinExistence type="predicted"/>
<keyword evidence="1" id="KW-1185">Reference proteome</keyword>
<reference evidence="2" key="1">
    <citation type="submission" date="2022-11" db="UniProtKB">
        <authorList>
            <consortium name="WormBaseParasite"/>
        </authorList>
    </citation>
    <scope>IDENTIFICATION</scope>
</reference>
<dbReference type="Proteomes" id="UP000887565">
    <property type="component" value="Unplaced"/>
</dbReference>
<evidence type="ECO:0000313" key="2">
    <source>
        <dbReference type="WBParaSite" id="nRc.2.0.1.t16896-RA"/>
    </source>
</evidence>
<protein>
    <submittedName>
        <fullName evidence="2">Uncharacterized protein</fullName>
    </submittedName>
</protein>
<dbReference type="AlphaFoldDB" id="A0A915ISV3"/>
<accession>A0A915ISV3</accession>
<evidence type="ECO:0000313" key="1">
    <source>
        <dbReference type="Proteomes" id="UP000887565"/>
    </source>
</evidence>
<sequence>MKLCREQRHDFFFGTRQTFLVPYKDFSVDLCTRYKEIISTLSDPKHGAKWRLLTRNNFI</sequence>